<dbReference type="Proteomes" id="UP001482513">
    <property type="component" value="Unassembled WGS sequence"/>
</dbReference>
<feature type="chain" id="PRO_5045256073" evidence="1">
    <location>
        <begin position="27"/>
        <end position="139"/>
    </location>
</feature>
<dbReference type="RefSeq" id="WP_190707450.1">
    <property type="nucleotide sequence ID" value="NZ_JAMPKX010000020.1"/>
</dbReference>
<sequence length="139" mass="15631">MKLQVFFSLLILPALSFFSSVTPAHAGIWDRIQDTVEDVVDPGGNIRDAVEAVQDSVTYTFRVQNDSGREMQFSIGLESYSLSPGYYMDIVSYGSNDFKMYNAPDVEGYENSYVSYDLDNNGSYSIIEEVGGFYELYSE</sequence>
<name>A0ABV0KBI5_9CYAN</name>
<gene>
    <name evidence="2" type="ORF">NC992_24785</name>
</gene>
<accession>A0ABV0KBI5</accession>
<reference evidence="2 3" key="1">
    <citation type="submission" date="2022-04" db="EMBL/GenBank/DDBJ databases">
        <title>Positive selection, recombination, and allopatry shape intraspecific diversity of widespread and dominant cyanobacteria.</title>
        <authorList>
            <person name="Wei J."/>
            <person name="Shu W."/>
            <person name="Hu C."/>
        </authorList>
    </citation>
    <scope>NUCLEOTIDE SEQUENCE [LARGE SCALE GENOMIC DNA]</scope>
    <source>
        <strain evidence="2 3">DQ-A4</strain>
    </source>
</reference>
<keyword evidence="1" id="KW-0732">Signal</keyword>
<keyword evidence="3" id="KW-1185">Reference proteome</keyword>
<evidence type="ECO:0000256" key="1">
    <source>
        <dbReference type="SAM" id="SignalP"/>
    </source>
</evidence>
<evidence type="ECO:0000313" key="3">
    <source>
        <dbReference type="Proteomes" id="UP001482513"/>
    </source>
</evidence>
<dbReference type="EMBL" id="JAMPKX010000020">
    <property type="protein sequence ID" value="MEP0950113.1"/>
    <property type="molecule type" value="Genomic_DNA"/>
</dbReference>
<comment type="caution">
    <text evidence="2">The sequence shown here is derived from an EMBL/GenBank/DDBJ whole genome shotgun (WGS) entry which is preliminary data.</text>
</comment>
<evidence type="ECO:0000313" key="2">
    <source>
        <dbReference type="EMBL" id="MEP0950113.1"/>
    </source>
</evidence>
<feature type="signal peptide" evidence="1">
    <location>
        <begin position="1"/>
        <end position="26"/>
    </location>
</feature>
<proteinExistence type="predicted"/>
<organism evidence="2 3">
    <name type="scientific">Leptolyngbya subtilissima DQ-A4</name>
    <dbReference type="NCBI Taxonomy" id="2933933"/>
    <lineage>
        <taxon>Bacteria</taxon>
        <taxon>Bacillati</taxon>
        <taxon>Cyanobacteriota</taxon>
        <taxon>Cyanophyceae</taxon>
        <taxon>Leptolyngbyales</taxon>
        <taxon>Leptolyngbyaceae</taxon>
        <taxon>Leptolyngbya group</taxon>
        <taxon>Leptolyngbya</taxon>
    </lineage>
</organism>
<protein>
    <submittedName>
        <fullName evidence="2">Uncharacterized protein</fullName>
    </submittedName>
</protein>